<organism evidence="2 3">
    <name type="scientific">Habropoda laboriosa</name>
    <dbReference type="NCBI Taxonomy" id="597456"/>
    <lineage>
        <taxon>Eukaryota</taxon>
        <taxon>Metazoa</taxon>
        <taxon>Ecdysozoa</taxon>
        <taxon>Arthropoda</taxon>
        <taxon>Hexapoda</taxon>
        <taxon>Insecta</taxon>
        <taxon>Pterygota</taxon>
        <taxon>Neoptera</taxon>
        <taxon>Endopterygota</taxon>
        <taxon>Hymenoptera</taxon>
        <taxon>Apocrita</taxon>
        <taxon>Aculeata</taxon>
        <taxon>Apoidea</taxon>
        <taxon>Anthophila</taxon>
        <taxon>Apidae</taxon>
        <taxon>Habropoda</taxon>
    </lineage>
</organism>
<accession>A0A0L7QZS0</accession>
<feature type="compositionally biased region" description="Basic and acidic residues" evidence="1">
    <location>
        <begin position="132"/>
        <end position="150"/>
    </location>
</feature>
<gene>
    <name evidence="2" type="ORF">WH47_02256</name>
</gene>
<evidence type="ECO:0000313" key="2">
    <source>
        <dbReference type="EMBL" id="KOC64093.1"/>
    </source>
</evidence>
<evidence type="ECO:0000313" key="3">
    <source>
        <dbReference type="Proteomes" id="UP000053825"/>
    </source>
</evidence>
<feature type="region of interest" description="Disordered" evidence="1">
    <location>
        <begin position="113"/>
        <end position="162"/>
    </location>
</feature>
<reference evidence="2 3" key="1">
    <citation type="submission" date="2015-07" db="EMBL/GenBank/DDBJ databases">
        <title>The genome of Habropoda laboriosa.</title>
        <authorList>
            <person name="Pan H."/>
            <person name="Kapheim K."/>
        </authorList>
    </citation>
    <scope>NUCLEOTIDE SEQUENCE [LARGE SCALE GENOMIC DNA]</scope>
    <source>
        <strain evidence="2">0110345459</strain>
    </source>
</reference>
<dbReference type="EMBL" id="KQ414676">
    <property type="protein sequence ID" value="KOC64093.1"/>
    <property type="molecule type" value="Genomic_DNA"/>
</dbReference>
<keyword evidence="3" id="KW-1185">Reference proteome</keyword>
<protein>
    <submittedName>
        <fullName evidence="2">Uncharacterized protein</fullName>
    </submittedName>
</protein>
<proteinExistence type="predicted"/>
<evidence type="ECO:0000256" key="1">
    <source>
        <dbReference type="SAM" id="MobiDB-lite"/>
    </source>
</evidence>
<name>A0A0L7QZS0_9HYME</name>
<dbReference type="AlphaFoldDB" id="A0A0L7QZS0"/>
<dbReference type="Proteomes" id="UP000053825">
    <property type="component" value="Unassembled WGS sequence"/>
</dbReference>
<sequence length="162" mass="18387">MDISEDCWDHVGLLQEVSGSEPPPPPPAPDFLIQQQEVSSRFFLYSCVGRRDSVANRFGFDGEKSAGDRDLRVRCCDDGFSFAVQAEENGEGEEEDRQGETGFFTATYWSAIPRVPVEEDDEDSPQRGAVYTERRKREGEDEKMKKKKVEEEEDEEQGHTGQ</sequence>